<name>A0A6A6DBD2_9PEZI</name>
<dbReference type="EMBL" id="ML994724">
    <property type="protein sequence ID" value="KAF2175808.1"/>
    <property type="molecule type" value="Genomic_DNA"/>
</dbReference>
<dbReference type="OrthoDB" id="5370830at2759"/>
<dbReference type="AlphaFoldDB" id="A0A6A6DBD2"/>
<protein>
    <submittedName>
        <fullName evidence="1">Uncharacterized protein</fullName>
    </submittedName>
</protein>
<accession>A0A6A6DBD2</accession>
<dbReference type="Proteomes" id="UP000800200">
    <property type="component" value="Unassembled WGS sequence"/>
</dbReference>
<dbReference type="PANTHER" id="PTHR38850:SF2">
    <property type="entry name" value="CERATO-PLATANIN"/>
    <property type="match status" value="1"/>
</dbReference>
<evidence type="ECO:0000313" key="1">
    <source>
        <dbReference type="EMBL" id="KAF2175808.1"/>
    </source>
</evidence>
<dbReference type="PANTHER" id="PTHR38850">
    <property type="entry name" value="CERATO-PLATANIN"/>
    <property type="match status" value="1"/>
</dbReference>
<organism evidence="1 2">
    <name type="scientific">Zopfia rhizophila CBS 207.26</name>
    <dbReference type="NCBI Taxonomy" id="1314779"/>
    <lineage>
        <taxon>Eukaryota</taxon>
        <taxon>Fungi</taxon>
        <taxon>Dikarya</taxon>
        <taxon>Ascomycota</taxon>
        <taxon>Pezizomycotina</taxon>
        <taxon>Dothideomycetes</taxon>
        <taxon>Dothideomycetes incertae sedis</taxon>
        <taxon>Zopfiaceae</taxon>
        <taxon>Zopfia</taxon>
    </lineage>
</organism>
<evidence type="ECO:0000313" key="2">
    <source>
        <dbReference type="Proteomes" id="UP000800200"/>
    </source>
</evidence>
<gene>
    <name evidence="1" type="ORF">K469DRAFT_609492</name>
</gene>
<sequence>MDGLFVFVEGLRIHAPTTGGGIPANWEKASMSACTDLITAPCGKLPLMAAHSINYYTSCRKGTWIRDNAALWNIRNSACTLGLNEQCELDLAVSNQLSCPHQLGIQTPLLGQPVYDIVYGTGKEVLVTQ</sequence>
<proteinExistence type="predicted"/>
<keyword evidence="2" id="KW-1185">Reference proteome</keyword>
<reference evidence="1" key="1">
    <citation type="journal article" date="2020" name="Stud. Mycol.">
        <title>101 Dothideomycetes genomes: a test case for predicting lifestyles and emergence of pathogens.</title>
        <authorList>
            <person name="Haridas S."/>
            <person name="Albert R."/>
            <person name="Binder M."/>
            <person name="Bloem J."/>
            <person name="Labutti K."/>
            <person name="Salamov A."/>
            <person name="Andreopoulos B."/>
            <person name="Baker S."/>
            <person name="Barry K."/>
            <person name="Bills G."/>
            <person name="Bluhm B."/>
            <person name="Cannon C."/>
            <person name="Castanera R."/>
            <person name="Culley D."/>
            <person name="Daum C."/>
            <person name="Ezra D."/>
            <person name="Gonzalez J."/>
            <person name="Henrissat B."/>
            <person name="Kuo A."/>
            <person name="Liang C."/>
            <person name="Lipzen A."/>
            <person name="Lutzoni F."/>
            <person name="Magnuson J."/>
            <person name="Mondo S."/>
            <person name="Nolan M."/>
            <person name="Ohm R."/>
            <person name="Pangilinan J."/>
            <person name="Park H.-J."/>
            <person name="Ramirez L."/>
            <person name="Alfaro M."/>
            <person name="Sun H."/>
            <person name="Tritt A."/>
            <person name="Yoshinaga Y."/>
            <person name="Zwiers L.-H."/>
            <person name="Turgeon B."/>
            <person name="Goodwin S."/>
            <person name="Spatafora J."/>
            <person name="Crous P."/>
            <person name="Grigoriev I."/>
        </authorList>
    </citation>
    <scope>NUCLEOTIDE SEQUENCE</scope>
    <source>
        <strain evidence="1">CBS 207.26</strain>
    </source>
</reference>